<gene>
    <name evidence="2" type="ORF">GH754_17835</name>
</gene>
<proteinExistence type="predicted"/>
<keyword evidence="3" id="KW-1185">Reference proteome</keyword>
<accession>A0A6G1XB66</accession>
<comment type="caution">
    <text evidence="2">The sequence shown here is derived from an EMBL/GenBank/DDBJ whole genome shotgun (WGS) entry which is preliminary data.</text>
</comment>
<feature type="transmembrane region" description="Helical" evidence="1">
    <location>
        <begin position="508"/>
        <end position="532"/>
    </location>
</feature>
<evidence type="ECO:0000313" key="3">
    <source>
        <dbReference type="Proteomes" id="UP000480185"/>
    </source>
</evidence>
<keyword evidence="1" id="KW-0812">Transmembrane</keyword>
<keyword evidence="1" id="KW-0472">Membrane</keyword>
<protein>
    <submittedName>
        <fullName evidence="2">Uncharacterized protein</fullName>
    </submittedName>
</protein>
<dbReference type="OrthoDB" id="2960625at2"/>
<evidence type="ECO:0000256" key="1">
    <source>
        <dbReference type="SAM" id="Phobius"/>
    </source>
</evidence>
<dbReference type="Proteomes" id="UP000480185">
    <property type="component" value="Unassembled WGS sequence"/>
</dbReference>
<reference evidence="2 3" key="1">
    <citation type="submission" date="2019-11" db="EMBL/GenBank/DDBJ databases">
        <authorList>
            <person name="Li J."/>
        </authorList>
    </citation>
    <scope>NUCLEOTIDE SEQUENCE [LARGE SCALE GENOMIC DNA]</scope>
    <source>
        <strain evidence="2 3">J4</strain>
    </source>
</reference>
<keyword evidence="1" id="KW-1133">Transmembrane helix</keyword>
<dbReference type="EMBL" id="WJNH01000016">
    <property type="protein sequence ID" value="MRG88120.1"/>
    <property type="molecule type" value="Genomic_DNA"/>
</dbReference>
<name>A0A6G1XB66_9BACI</name>
<evidence type="ECO:0000313" key="2">
    <source>
        <dbReference type="EMBL" id="MRG88120.1"/>
    </source>
</evidence>
<sequence length="662" mass="77348">MDNRLEGSCYIRLKELNYATPSKFYYQSGALFFDDSGVDPIDIDRIKEVFVNNSVKLTLQGRFSQRGRLVREIEVTISENWLFDNFVSLIENTVKRYSGTFIVTNEEMFTEHKVVIEQRDDSLTVIDPETKTPFMTLHQDDPVYRYKKVLLFFVDGYARYIIMDRKAKRAIDLSDFNVIENQYYHSISRLYGSLSKLRFRDEKISMLVREEEVIIFLEDYQAYSFHRAQMKVCTEHEDGSITIQFTSYEGELSYVTFSSIPKQLRELLFPDHDGQTNFDFMFTENKDPYHIFYENDSWWFYQSKDVHFKIPISNIASIEAGGSEVKDHVRVTFYLHTKQNQISLEIDQHIYAKIMKTTFRKKKLPLLQQASVTDLYTSWGRQMNDFLVFHLFGQLKILQNEIRAVEQKRGSRVDKNYQLLNLMYYGIREQKRSLDQVAIQFPQAYMQEEQAFHSISDVENYKKLQKQLLSISNHIRRHLNEIERSLSVLSFAIIPKEKLPTDHSGHDYLSAAVIGGIGLLTGGVGFLALGGLKGLSTYQSKRKQAEQQQITEQNEKQKIAFYVDQAVDSFEHMMDTMLPYSIGEVSKAFYTLSKKQGERLLHENEGNLDRVKLAIFDRLAAMHTYKKLPLYHANHYTRENVTEMLLTQNESNALQLTGNLSN</sequence>
<dbReference type="RefSeq" id="WP_153729998.1">
    <property type="nucleotide sequence ID" value="NZ_WJNH01000016.1"/>
</dbReference>
<organism evidence="2 3">
    <name type="scientific">Salinibacillus xinjiangensis</name>
    <dbReference type="NCBI Taxonomy" id="1229268"/>
    <lineage>
        <taxon>Bacteria</taxon>
        <taxon>Bacillati</taxon>
        <taxon>Bacillota</taxon>
        <taxon>Bacilli</taxon>
        <taxon>Bacillales</taxon>
        <taxon>Bacillaceae</taxon>
        <taxon>Salinibacillus</taxon>
    </lineage>
</organism>
<dbReference type="AlphaFoldDB" id="A0A6G1XB66"/>